<feature type="region of interest" description="Disordered" evidence="1">
    <location>
        <begin position="271"/>
        <end position="369"/>
    </location>
</feature>
<dbReference type="RefSeq" id="XP_023467577.1">
    <property type="nucleotide sequence ID" value="XM_023608432.1"/>
</dbReference>
<dbReference type="GO" id="GO:0005634">
    <property type="term" value="C:nucleus"/>
    <property type="evidence" value="ECO:0007669"/>
    <property type="project" value="InterPro"/>
</dbReference>
<dbReference type="InterPro" id="IPR039128">
    <property type="entry name" value="TRIP4-like"/>
</dbReference>
<dbReference type="Proteomes" id="UP000242254">
    <property type="component" value="Unassembled WGS sequence"/>
</dbReference>
<dbReference type="GO" id="GO:0072344">
    <property type="term" value="P:rescue of stalled ribosome"/>
    <property type="evidence" value="ECO:0007669"/>
    <property type="project" value="InterPro"/>
</dbReference>
<name>A0A2G4SYM8_RHIZD</name>
<dbReference type="PANTHER" id="PTHR12963">
    <property type="entry name" value="THYROID RECEPTOR INTERACTING PROTEIN RELATED"/>
    <property type="match status" value="1"/>
</dbReference>
<evidence type="ECO:0000256" key="1">
    <source>
        <dbReference type="SAM" id="MobiDB-lite"/>
    </source>
</evidence>
<dbReference type="AlphaFoldDB" id="A0A2G4SYM8"/>
<organism evidence="3 4">
    <name type="scientific">Rhizopus microsporus ATCC 52813</name>
    <dbReference type="NCBI Taxonomy" id="1340429"/>
    <lineage>
        <taxon>Eukaryota</taxon>
        <taxon>Fungi</taxon>
        <taxon>Fungi incertae sedis</taxon>
        <taxon>Mucoromycota</taxon>
        <taxon>Mucoromycotina</taxon>
        <taxon>Mucoromycetes</taxon>
        <taxon>Mucorales</taxon>
        <taxon>Mucorineae</taxon>
        <taxon>Rhizopodaceae</taxon>
        <taxon>Rhizopus</taxon>
    </lineage>
</organism>
<evidence type="ECO:0000259" key="2">
    <source>
        <dbReference type="Pfam" id="PF06221"/>
    </source>
</evidence>
<dbReference type="STRING" id="1340429.A0A2G4SYM8"/>
<evidence type="ECO:0000313" key="4">
    <source>
        <dbReference type="Proteomes" id="UP000242254"/>
    </source>
</evidence>
<feature type="region of interest" description="Disordered" evidence="1">
    <location>
        <begin position="126"/>
        <end position="159"/>
    </location>
</feature>
<feature type="compositionally biased region" description="Polar residues" evidence="1">
    <location>
        <begin position="73"/>
        <end position="91"/>
    </location>
</feature>
<protein>
    <submittedName>
        <fullName evidence="3">Zf-C2HC5-domain-containing protein</fullName>
    </submittedName>
</protein>
<sequence length="369" mass="41371">MSTLDTWAQDKLSVFLGFDPETIRAQVLPYLMSTQTPEAFGERLMEMVGLSEDALKFIEEFTERRFHPERRQNTTTVVASGSNNRLDTPTPESFPDLPATQQPQETLWPVNISVHHKKEDEYFSNLRKSKKKNKSNNDLRSAAILTDKPKQEKKKKKEMSLETALKELNIKTDTKKRKPCQCQATKHELLTVAPNCLNCGKIICVAEGVGPCTFCHLPILSSDQEAALIAEAKRKRAEQNQPQKQETASVGYAARVNGELFSQMYLFDDDARKSGKQQSEKAEGSKRKVMTIDSKSKQVIVENIDSASSSSSSEDEEPVIPSTRRGRDAFSAGTYANNPLLKGDSVPKFVGKKKKSNQRQNDNKQIVQA</sequence>
<dbReference type="GO" id="GO:0008270">
    <property type="term" value="F:zinc ion binding"/>
    <property type="evidence" value="ECO:0007669"/>
    <property type="project" value="InterPro"/>
</dbReference>
<feature type="domain" description="TRIP4/RQT4 C2HC5-type zinc finger" evidence="2">
    <location>
        <begin position="178"/>
        <end position="229"/>
    </location>
</feature>
<reference evidence="3 4" key="1">
    <citation type="journal article" date="2016" name="Proc. Natl. Acad. Sci. U.S.A.">
        <title>Lipid metabolic changes in an early divergent fungus govern the establishment of a mutualistic symbiosis with endobacteria.</title>
        <authorList>
            <person name="Lastovetsky O.A."/>
            <person name="Gaspar M.L."/>
            <person name="Mondo S.J."/>
            <person name="LaButti K.M."/>
            <person name="Sandor L."/>
            <person name="Grigoriev I.V."/>
            <person name="Henry S.A."/>
            <person name="Pawlowska T.E."/>
        </authorList>
    </citation>
    <scope>NUCLEOTIDE SEQUENCE [LARGE SCALE GENOMIC DNA]</scope>
    <source>
        <strain evidence="3 4">ATCC 52813</strain>
    </source>
</reference>
<evidence type="ECO:0000313" key="3">
    <source>
        <dbReference type="EMBL" id="PHZ13869.1"/>
    </source>
</evidence>
<dbReference type="GeneID" id="35439422"/>
<keyword evidence="4" id="KW-1185">Reference proteome</keyword>
<feature type="region of interest" description="Disordered" evidence="1">
    <location>
        <begin position="70"/>
        <end position="92"/>
    </location>
</feature>
<feature type="compositionally biased region" description="Basic and acidic residues" evidence="1">
    <location>
        <begin position="271"/>
        <end position="286"/>
    </location>
</feature>
<dbReference type="GO" id="GO:0045893">
    <property type="term" value="P:positive regulation of DNA-templated transcription"/>
    <property type="evidence" value="ECO:0007669"/>
    <property type="project" value="TreeGrafter"/>
</dbReference>
<dbReference type="Pfam" id="PF06221">
    <property type="entry name" value="zf-C2HC5"/>
    <property type="match status" value="1"/>
</dbReference>
<dbReference type="PANTHER" id="PTHR12963:SF4">
    <property type="entry name" value="ACTIVATING SIGNAL COINTEGRATOR 1"/>
    <property type="match status" value="1"/>
</dbReference>
<accession>A0A2G4SYM8</accession>
<gene>
    <name evidence="3" type="ORF">RHIMIDRAFT_235864</name>
</gene>
<proteinExistence type="predicted"/>
<dbReference type="InterPro" id="IPR009349">
    <property type="entry name" value="TRIP4/RQT4_C2HC5_Znf"/>
</dbReference>
<dbReference type="GO" id="GO:0180022">
    <property type="term" value="C:RQC-trigger complex"/>
    <property type="evidence" value="ECO:0007669"/>
    <property type="project" value="InterPro"/>
</dbReference>
<feature type="compositionally biased region" description="Polar residues" evidence="1">
    <location>
        <begin position="358"/>
        <end position="369"/>
    </location>
</feature>
<dbReference type="EMBL" id="KZ303846">
    <property type="protein sequence ID" value="PHZ13869.1"/>
    <property type="molecule type" value="Genomic_DNA"/>
</dbReference>